<keyword evidence="5 9" id="KW-1133">Transmembrane helix</keyword>
<accession>J1K0G4</accession>
<comment type="similarity">
    <text evidence="8">Belongs to the anion channel-forming bestrophin (TC 1.A.46) family.</text>
</comment>
<comment type="subcellular location">
    <subcellularLocation>
        <location evidence="1">Cell membrane</location>
        <topology evidence="1">Multi-pass membrane protein</topology>
    </subcellularLocation>
</comment>
<sequence length="303" mass="34803">MIIRPRPHIFKLFFVMQGSILPKIAPQLIAIFLLSVTVVLAHYFFPNIVPTYNSASAFTMLGIALSVFLGFRNNACYDRWWEGRIIWGKIVSSSRDLIRQTYLFSDRINERHAFLYLTSAFSFSLAYDLKNSKAIPEALLELNFKINDEYLKTHNKPSFILNCLAQKLVALYKKKLITDIQFQMIDKTLERLNESQVACERLKTTPVPFPYTLLLHRTAYIFCFLIPFGFNDILGWWTPVASLFVAYTLFGLDAISEEMEQPFAPVKNALPICAMATLVARDIYAQTGKKMPEAIEPINYVLQ</sequence>
<dbReference type="PANTHER" id="PTHR33281:SF19">
    <property type="entry name" value="VOLTAGE-DEPENDENT ANION CHANNEL-FORMING PROTEIN YNEE"/>
    <property type="match status" value="1"/>
</dbReference>
<evidence type="ECO:0000256" key="3">
    <source>
        <dbReference type="ARBA" id="ARBA00022475"/>
    </source>
</evidence>
<reference evidence="10 11" key="1">
    <citation type="submission" date="2012-03" db="EMBL/GenBank/DDBJ databases">
        <title>The Genome Sequence of Bartonella tamiae Th239.</title>
        <authorList>
            <consortium name="The Broad Institute Genome Sequencing Platform"/>
            <consortium name="The Broad Institute Genome Sequencing Center for Infectious Disease"/>
            <person name="Feldgarden M."/>
            <person name="Kirby J."/>
            <person name="Kosoy M."/>
            <person name="Birtles R."/>
            <person name="Probert W.S."/>
            <person name="Chiaraviglio L."/>
            <person name="Young S.K."/>
            <person name="Zeng Q."/>
            <person name="Gargeya S."/>
            <person name="Fitzgerald M."/>
            <person name="Haas B."/>
            <person name="Abouelleil A."/>
            <person name="Alvarado L."/>
            <person name="Arachchi H.M."/>
            <person name="Berlin A."/>
            <person name="Chapman S.B."/>
            <person name="Gearin G."/>
            <person name="Goldberg J."/>
            <person name="Griggs A."/>
            <person name="Gujja S."/>
            <person name="Hansen M."/>
            <person name="Heiman D."/>
            <person name="Howarth C."/>
            <person name="Larimer J."/>
            <person name="Lui A."/>
            <person name="MacDonald P.J.P."/>
            <person name="McCowen C."/>
            <person name="Montmayeur A."/>
            <person name="Murphy C."/>
            <person name="Neiman D."/>
            <person name="Pearson M."/>
            <person name="Priest M."/>
            <person name="Roberts A."/>
            <person name="Saif S."/>
            <person name="Shea T."/>
            <person name="Sisk P."/>
            <person name="Stolte C."/>
            <person name="Sykes S."/>
            <person name="Wortman J."/>
            <person name="Nusbaum C."/>
            <person name="Birren B."/>
        </authorList>
    </citation>
    <scope>NUCLEOTIDE SEQUENCE [LARGE SCALE GENOMIC DNA]</scope>
    <source>
        <strain evidence="10 11">Th239</strain>
    </source>
</reference>
<evidence type="ECO:0000256" key="2">
    <source>
        <dbReference type="ARBA" id="ARBA00022448"/>
    </source>
</evidence>
<feature type="transmembrane region" description="Helical" evidence="9">
    <location>
        <begin position="20"/>
        <end position="45"/>
    </location>
</feature>
<dbReference type="InterPro" id="IPR044669">
    <property type="entry name" value="YneE/VCCN1/2-like"/>
</dbReference>
<evidence type="ECO:0000256" key="1">
    <source>
        <dbReference type="ARBA" id="ARBA00004651"/>
    </source>
</evidence>
<evidence type="ECO:0000313" key="11">
    <source>
        <dbReference type="Proteomes" id="UP000008952"/>
    </source>
</evidence>
<keyword evidence="2" id="KW-0813">Transport</keyword>
<keyword evidence="11" id="KW-1185">Reference proteome</keyword>
<keyword evidence="4 9" id="KW-0812">Transmembrane</keyword>
<evidence type="ECO:0000256" key="6">
    <source>
        <dbReference type="ARBA" id="ARBA00023065"/>
    </source>
</evidence>
<evidence type="ECO:0000256" key="9">
    <source>
        <dbReference type="SAM" id="Phobius"/>
    </source>
</evidence>
<evidence type="ECO:0000256" key="8">
    <source>
        <dbReference type="ARBA" id="ARBA00034708"/>
    </source>
</evidence>
<gene>
    <name evidence="10" type="ORF">ME5_00896</name>
</gene>
<dbReference type="Pfam" id="PF25539">
    <property type="entry name" value="Bestrophin_2"/>
    <property type="match status" value="1"/>
</dbReference>
<dbReference type="EMBL" id="AIMB01000007">
    <property type="protein sequence ID" value="EJF90495.1"/>
    <property type="molecule type" value="Genomic_DNA"/>
</dbReference>
<dbReference type="PANTHER" id="PTHR33281">
    <property type="entry name" value="UPF0187 PROTEIN YNEE"/>
    <property type="match status" value="1"/>
</dbReference>
<keyword evidence="3" id="KW-1003">Cell membrane</keyword>
<keyword evidence="6" id="KW-0406">Ion transport</keyword>
<evidence type="ECO:0000256" key="4">
    <source>
        <dbReference type="ARBA" id="ARBA00022692"/>
    </source>
</evidence>
<dbReference type="HOGENOM" id="CLU_029790_4_2_5"/>
<organism evidence="10 11">
    <name type="scientific">Bartonella tamiae Th239</name>
    <dbReference type="NCBI Taxonomy" id="1094558"/>
    <lineage>
        <taxon>Bacteria</taxon>
        <taxon>Pseudomonadati</taxon>
        <taxon>Pseudomonadota</taxon>
        <taxon>Alphaproteobacteria</taxon>
        <taxon>Hyphomicrobiales</taxon>
        <taxon>Bartonellaceae</taxon>
        <taxon>Bartonella</taxon>
    </lineage>
</organism>
<dbReference type="GO" id="GO:0005886">
    <property type="term" value="C:plasma membrane"/>
    <property type="evidence" value="ECO:0007669"/>
    <property type="project" value="UniProtKB-SubCell"/>
</dbReference>
<evidence type="ECO:0000256" key="5">
    <source>
        <dbReference type="ARBA" id="ARBA00022989"/>
    </source>
</evidence>
<feature type="transmembrane region" description="Helical" evidence="9">
    <location>
        <begin position="211"/>
        <end position="230"/>
    </location>
</feature>
<name>J1K0G4_9HYPH</name>
<evidence type="ECO:0008006" key="12">
    <source>
        <dbReference type="Google" id="ProtNLM"/>
    </source>
</evidence>
<dbReference type="AlphaFoldDB" id="J1K0G4"/>
<dbReference type="eggNOG" id="COG3781">
    <property type="taxonomic scope" value="Bacteria"/>
</dbReference>
<evidence type="ECO:0000256" key="7">
    <source>
        <dbReference type="ARBA" id="ARBA00023136"/>
    </source>
</evidence>
<dbReference type="Proteomes" id="UP000008952">
    <property type="component" value="Unassembled WGS sequence"/>
</dbReference>
<evidence type="ECO:0000313" key="10">
    <source>
        <dbReference type="EMBL" id="EJF90495.1"/>
    </source>
</evidence>
<dbReference type="GO" id="GO:0005254">
    <property type="term" value="F:chloride channel activity"/>
    <property type="evidence" value="ECO:0007669"/>
    <property type="project" value="InterPro"/>
</dbReference>
<proteinExistence type="inferred from homology"/>
<dbReference type="STRING" id="1094558.ME5_00896"/>
<dbReference type="PATRIC" id="fig|1094558.3.peg.982"/>
<keyword evidence="7 9" id="KW-0472">Membrane</keyword>
<feature type="transmembrane region" description="Helical" evidence="9">
    <location>
        <begin position="51"/>
        <end position="71"/>
    </location>
</feature>
<comment type="caution">
    <text evidence="10">The sequence shown here is derived from an EMBL/GenBank/DDBJ whole genome shotgun (WGS) entry which is preliminary data.</text>
</comment>
<protein>
    <recommendedName>
        <fullName evidence="12">Bestrophin</fullName>
    </recommendedName>
</protein>
<dbReference type="OrthoDB" id="445589at2"/>